<keyword evidence="3" id="KW-1185">Reference proteome</keyword>
<dbReference type="InterPro" id="IPR036514">
    <property type="entry name" value="SGNH_hydro_sf"/>
</dbReference>
<protein>
    <submittedName>
        <fullName evidence="2">GDSL family lipase</fullName>
    </submittedName>
</protein>
<gene>
    <name evidence="2" type="ORF">NIES37_51970</name>
</gene>
<dbReference type="PANTHER" id="PTHR22835:SF659">
    <property type="entry name" value="GDSL LIPASE_ACYLHYDROLASE, PUTATIVE (AFU_ORTHOLOGUE AFUA_2G00510)-RELATED"/>
    <property type="match status" value="1"/>
</dbReference>
<dbReference type="Gene3D" id="3.40.50.1110">
    <property type="entry name" value="SGNH hydrolase"/>
    <property type="match status" value="1"/>
</dbReference>
<evidence type="ECO:0000313" key="2">
    <source>
        <dbReference type="EMBL" id="BAZ01198.1"/>
    </source>
</evidence>
<dbReference type="EMBL" id="AP018248">
    <property type="protein sequence ID" value="BAZ01198.1"/>
    <property type="molecule type" value="Genomic_DNA"/>
</dbReference>
<reference evidence="2 3" key="1">
    <citation type="submission" date="2017-06" db="EMBL/GenBank/DDBJ databases">
        <title>Genome sequencing of cyanobaciteial culture collection at National Institute for Environmental Studies (NIES).</title>
        <authorList>
            <person name="Hirose Y."/>
            <person name="Shimura Y."/>
            <person name="Fujisawa T."/>
            <person name="Nakamura Y."/>
            <person name="Kawachi M."/>
        </authorList>
    </citation>
    <scope>NUCLEOTIDE SEQUENCE [LARGE SCALE GENOMIC DNA]</scope>
    <source>
        <strain evidence="2 3">NIES-37</strain>
    </source>
</reference>
<dbReference type="AlphaFoldDB" id="A0A1Z4N649"/>
<comment type="similarity">
    <text evidence="1">Belongs to the 'GDSL' lipolytic enzyme family.</text>
</comment>
<dbReference type="SUPFAM" id="SSF52266">
    <property type="entry name" value="SGNH hydrolase"/>
    <property type="match status" value="1"/>
</dbReference>
<evidence type="ECO:0000256" key="1">
    <source>
        <dbReference type="ARBA" id="ARBA00008668"/>
    </source>
</evidence>
<dbReference type="Pfam" id="PF00657">
    <property type="entry name" value="Lipase_GDSL"/>
    <property type="match status" value="1"/>
</dbReference>
<dbReference type="InterPro" id="IPR001087">
    <property type="entry name" value="GDSL"/>
</dbReference>
<dbReference type="GO" id="GO:0016788">
    <property type="term" value="F:hydrolase activity, acting on ester bonds"/>
    <property type="evidence" value="ECO:0007669"/>
    <property type="project" value="InterPro"/>
</dbReference>
<proteinExistence type="inferred from homology"/>
<evidence type="ECO:0000313" key="3">
    <source>
        <dbReference type="Proteomes" id="UP000218785"/>
    </source>
</evidence>
<dbReference type="KEGG" id="ttq:NIES37_51970"/>
<dbReference type="Proteomes" id="UP000218785">
    <property type="component" value="Chromosome"/>
</dbReference>
<accession>A0A1Z4N649</accession>
<sequence>MLIIRKYCIDMTELKNFSNLYIFGDSYSDIGNAFNITGGILAAPPNYHGRFSNGLLWIDYLAESLKLSIQPSTENSSSNHGINFAVGGATTGTENLFPAVIPDLPDLPGLQQQIDSYISRKPHIQPNALYIIWAGAADYAPFVNGIPKYSDTITSIANISTAIHNLTASGARNILLVNIIDIGKTPLAPEVNQITSSHLVSQLVEKHNASLQEIAYTFEDKINLMLFDVKSIVDDAIAHPQKFGFTNTTQASSLVESSNPDEYVFWDQVHFTTKTNKLIADAALAILSKR</sequence>
<organism evidence="2 3">
    <name type="scientific">Tolypothrix tenuis PCC 7101</name>
    <dbReference type="NCBI Taxonomy" id="231146"/>
    <lineage>
        <taxon>Bacteria</taxon>
        <taxon>Bacillati</taxon>
        <taxon>Cyanobacteriota</taxon>
        <taxon>Cyanophyceae</taxon>
        <taxon>Nostocales</taxon>
        <taxon>Tolypothrichaceae</taxon>
        <taxon>Tolypothrix</taxon>
    </lineage>
</organism>
<name>A0A1Z4N649_9CYAN</name>
<dbReference type="PANTHER" id="PTHR22835">
    <property type="entry name" value="ZINC FINGER FYVE DOMAIN CONTAINING PROTEIN"/>
    <property type="match status" value="1"/>
</dbReference>
<dbReference type="CDD" id="cd01846">
    <property type="entry name" value="fatty_acyltransferase_like"/>
    <property type="match status" value="1"/>
</dbReference>